<proteinExistence type="predicted"/>
<protein>
    <submittedName>
        <fullName evidence="1">Uncharacterized protein</fullName>
    </submittedName>
</protein>
<keyword evidence="2" id="KW-1185">Reference proteome</keyword>
<dbReference type="AlphaFoldDB" id="A0A4C1WQ32"/>
<organism evidence="1 2">
    <name type="scientific">Eumeta variegata</name>
    <name type="common">Bagworm moth</name>
    <name type="synonym">Eumeta japonica</name>
    <dbReference type="NCBI Taxonomy" id="151549"/>
    <lineage>
        <taxon>Eukaryota</taxon>
        <taxon>Metazoa</taxon>
        <taxon>Ecdysozoa</taxon>
        <taxon>Arthropoda</taxon>
        <taxon>Hexapoda</taxon>
        <taxon>Insecta</taxon>
        <taxon>Pterygota</taxon>
        <taxon>Neoptera</taxon>
        <taxon>Endopterygota</taxon>
        <taxon>Lepidoptera</taxon>
        <taxon>Glossata</taxon>
        <taxon>Ditrysia</taxon>
        <taxon>Tineoidea</taxon>
        <taxon>Psychidae</taxon>
        <taxon>Oiketicinae</taxon>
        <taxon>Eumeta</taxon>
    </lineage>
</organism>
<sequence length="134" mass="15168">MKIQRSKNKPVRGLDVAEMTLEIKAVFFCNFLPSRPRRQGRGRLGAVLGAKGGGRACTLKCIYVGARRPRTALFQATSSDPAYALFMNRWCDRKKRTSLILVLMRLCARAGSRHADGLFEFIRLVRVKWVHSLC</sequence>
<name>A0A4C1WQ32_EUMVA</name>
<dbReference type="EMBL" id="BGZK01000607">
    <property type="protein sequence ID" value="GBP52632.1"/>
    <property type="molecule type" value="Genomic_DNA"/>
</dbReference>
<comment type="caution">
    <text evidence="1">The sequence shown here is derived from an EMBL/GenBank/DDBJ whole genome shotgun (WGS) entry which is preliminary data.</text>
</comment>
<dbReference type="Proteomes" id="UP000299102">
    <property type="component" value="Unassembled WGS sequence"/>
</dbReference>
<evidence type="ECO:0000313" key="2">
    <source>
        <dbReference type="Proteomes" id="UP000299102"/>
    </source>
</evidence>
<gene>
    <name evidence="1" type="ORF">EVAR_103067_1</name>
</gene>
<reference evidence="1 2" key="1">
    <citation type="journal article" date="2019" name="Commun. Biol.">
        <title>The bagworm genome reveals a unique fibroin gene that provides high tensile strength.</title>
        <authorList>
            <person name="Kono N."/>
            <person name="Nakamura H."/>
            <person name="Ohtoshi R."/>
            <person name="Tomita M."/>
            <person name="Numata K."/>
            <person name="Arakawa K."/>
        </authorList>
    </citation>
    <scope>NUCLEOTIDE SEQUENCE [LARGE SCALE GENOMIC DNA]</scope>
</reference>
<evidence type="ECO:0000313" key="1">
    <source>
        <dbReference type="EMBL" id="GBP52632.1"/>
    </source>
</evidence>
<accession>A0A4C1WQ32</accession>